<dbReference type="PROSITE" id="PS50893">
    <property type="entry name" value="ABC_TRANSPORTER_2"/>
    <property type="match status" value="1"/>
</dbReference>
<gene>
    <name evidence="12" type="ORF">SAMN05216226_10490</name>
</gene>
<dbReference type="Pfam" id="PF00005">
    <property type="entry name" value="ABC_tran"/>
    <property type="match status" value="1"/>
</dbReference>
<evidence type="ECO:0000256" key="1">
    <source>
        <dbReference type="ARBA" id="ARBA00022448"/>
    </source>
</evidence>
<dbReference type="GO" id="GO:0015420">
    <property type="term" value="F:ABC-type vitamin B12 transporter activity"/>
    <property type="evidence" value="ECO:0007669"/>
    <property type="project" value="UniProtKB-EC"/>
</dbReference>
<comment type="function">
    <text evidence="6">Required for corrinoid utilization. Probably part of the ABC transporter complex BtuCDF involved in cobalamin (vitamin B12) import. Probably responsible for energy coupling to the transport system.</text>
</comment>
<evidence type="ECO:0000256" key="7">
    <source>
        <dbReference type="ARBA" id="ARBA00064420"/>
    </source>
</evidence>
<dbReference type="Proteomes" id="UP000198856">
    <property type="component" value="Unassembled WGS sequence"/>
</dbReference>
<dbReference type="RefSeq" id="WP_092700174.1">
    <property type="nucleotide sequence ID" value="NZ_FNFC01000004.1"/>
</dbReference>
<dbReference type="PANTHER" id="PTHR42794:SF1">
    <property type="entry name" value="HEMIN IMPORT ATP-BINDING PROTEIN HMUV"/>
    <property type="match status" value="1"/>
</dbReference>
<comment type="catalytic activity">
    <reaction evidence="5">
        <text>an R-cob(III)alamin(out) + ATP + H2O = an R-cob(III)alamin(in) + ADP + phosphate + H(+)</text>
        <dbReference type="Rhea" id="RHEA:17873"/>
        <dbReference type="ChEBI" id="CHEBI:15377"/>
        <dbReference type="ChEBI" id="CHEBI:15378"/>
        <dbReference type="ChEBI" id="CHEBI:30616"/>
        <dbReference type="ChEBI" id="CHEBI:43474"/>
        <dbReference type="ChEBI" id="CHEBI:140785"/>
        <dbReference type="ChEBI" id="CHEBI:456216"/>
        <dbReference type="EC" id="7.6.2.8"/>
    </reaction>
</comment>
<dbReference type="GO" id="GO:0005524">
    <property type="term" value="F:ATP binding"/>
    <property type="evidence" value="ECO:0007669"/>
    <property type="project" value="UniProtKB-KW"/>
</dbReference>
<evidence type="ECO:0000256" key="3">
    <source>
        <dbReference type="ARBA" id="ARBA00022840"/>
    </source>
</evidence>
<dbReference type="SUPFAM" id="SSF52540">
    <property type="entry name" value="P-loop containing nucleoside triphosphate hydrolases"/>
    <property type="match status" value="1"/>
</dbReference>
<evidence type="ECO:0000313" key="12">
    <source>
        <dbReference type="EMBL" id="SDJ49623.1"/>
    </source>
</evidence>
<dbReference type="InterPro" id="IPR027417">
    <property type="entry name" value="P-loop_NTPase"/>
</dbReference>
<keyword evidence="3 12" id="KW-0067">ATP-binding</keyword>
<evidence type="ECO:0000259" key="11">
    <source>
        <dbReference type="PROSITE" id="PS50893"/>
    </source>
</evidence>
<organism evidence="12 13">
    <name type="scientific">Halovenus aranensis</name>
    <dbReference type="NCBI Taxonomy" id="890420"/>
    <lineage>
        <taxon>Archaea</taxon>
        <taxon>Methanobacteriati</taxon>
        <taxon>Methanobacteriota</taxon>
        <taxon>Stenosarchaea group</taxon>
        <taxon>Halobacteria</taxon>
        <taxon>Halobacteriales</taxon>
        <taxon>Haloarculaceae</taxon>
        <taxon>Halovenus</taxon>
    </lineage>
</organism>
<proteinExistence type="predicted"/>
<dbReference type="STRING" id="890420.SAMN05216226_10490"/>
<keyword evidence="13" id="KW-1185">Reference proteome</keyword>
<evidence type="ECO:0000256" key="2">
    <source>
        <dbReference type="ARBA" id="ARBA00022741"/>
    </source>
</evidence>
<dbReference type="EC" id="7.6.2.8" evidence="8"/>
<dbReference type="NCBIfam" id="NF010068">
    <property type="entry name" value="PRK13548.1"/>
    <property type="match status" value="1"/>
</dbReference>
<evidence type="ECO:0000256" key="10">
    <source>
        <dbReference type="ARBA" id="ARBA00077139"/>
    </source>
</evidence>
<evidence type="ECO:0000256" key="6">
    <source>
        <dbReference type="ARBA" id="ARBA00058960"/>
    </source>
</evidence>
<evidence type="ECO:0000256" key="4">
    <source>
        <dbReference type="ARBA" id="ARBA00022967"/>
    </source>
</evidence>
<evidence type="ECO:0000313" key="13">
    <source>
        <dbReference type="Proteomes" id="UP000198856"/>
    </source>
</evidence>
<dbReference type="PANTHER" id="PTHR42794">
    <property type="entry name" value="HEMIN IMPORT ATP-BINDING PROTEIN HMUV"/>
    <property type="match status" value="1"/>
</dbReference>
<dbReference type="SMART" id="SM00382">
    <property type="entry name" value="AAA"/>
    <property type="match status" value="1"/>
</dbReference>
<evidence type="ECO:0000256" key="8">
    <source>
        <dbReference type="ARBA" id="ARBA00066387"/>
    </source>
</evidence>
<keyword evidence="1" id="KW-0813">Transport</keyword>
<dbReference type="AlphaFoldDB" id="A0A1G8U7C5"/>
<dbReference type="EMBL" id="FNFC01000004">
    <property type="protein sequence ID" value="SDJ49623.1"/>
    <property type="molecule type" value="Genomic_DNA"/>
</dbReference>
<evidence type="ECO:0000256" key="5">
    <source>
        <dbReference type="ARBA" id="ARBA00050590"/>
    </source>
</evidence>
<dbReference type="GO" id="GO:0016887">
    <property type="term" value="F:ATP hydrolysis activity"/>
    <property type="evidence" value="ECO:0007669"/>
    <property type="project" value="InterPro"/>
</dbReference>
<dbReference type="InterPro" id="IPR003593">
    <property type="entry name" value="AAA+_ATPase"/>
</dbReference>
<dbReference type="InterPro" id="IPR003439">
    <property type="entry name" value="ABC_transporter-like_ATP-bd"/>
</dbReference>
<keyword evidence="4" id="KW-1278">Translocase</keyword>
<reference evidence="12 13" key="1">
    <citation type="submission" date="2016-10" db="EMBL/GenBank/DDBJ databases">
        <authorList>
            <person name="de Groot N.N."/>
        </authorList>
    </citation>
    <scope>NUCLEOTIDE SEQUENCE [LARGE SCALE GENOMIC DNA]</scope>
    <source>
        <strain evidence="12 13">IBRC-M10015</strain>
    </source>
</reference>
<feature type="domain" description="ABC transporter" evidence="11">
    <location>
        <begin position="2"/>
        <end position="235"/>
    </location>
</feature>
<sequence>MIRVDSAARTFGEVSVLEDIDLRVDPGEFVALVGPNGAGKTTLLRVINGLLDPDEGEVTLDGDPLSELSSRAVSRRLATVPQDTHVGFSFRAEEIIEMGRTPHRSRLDWSDDGDPVEAALERTETTHLRDRRVDDLSGGERQRVLLARALAQEPDALLLDEPTASLDINHQVRVLNLVADLVEEGRAALAAIHDLDLAARFCDRLVLLHDGTIAAQGPPETVLRDSQLADAFETETAVTRNPVTGTPTVAALSDRPDRDSHVHVAGGGEPGVEAVRSLWKAGFDVTAGPVPAGDAVVSLCDQLYIEVTTAPAFRQPGEALDDALTNARAAEAVVVTDGPGGQLVAEATDSTVQVRAEGHGSVAARVDGGRVDDTAVPALVTAVTEQLDGGIRSNSPGKNAPHK</sequence>
<accession>A0A1G8U7C5</accession>
<comment type="subunit">
    <text evidence="7">The complex is composed of two ATP-binding proteins (BtuD), two transmembrane proteins (BtuC) and a solute-binding protein (BtuF).</text>
</comment>
<dbReference type="FunFam" id="3.40.50.300:FF:000134">
    <property type="entry name" value="Iron-enterobactin ABC transporter ATP-binding protein"/>
    <property type="match status" value="1"/>
</dbReference>
<protein>
    <recommendedName>
        <fullName evidence="9">Cobalamin import ATP-binding protein BtuD</fullName>
        <ecNumber evidence="8">7.6.2.8</ecNumber>
    </recommendedName>
    <alternativeName>
        <fullName evidence="10">Vitamin B12-transporting ATPase</fullName>
    </alternativeName>
</protein>
<evidence type="ECO:0000256" key="9">
    <source>
        <dbReference type="ARBA" id="ARBA00073649"/>
    </source>
</evidence>
<name>A0A1G8U7C5_9EURY</name>
<dbReference type="OrthoDB" id="24644at2157"/>
<dbReference type="InterPro" id="IPR017871">
    <property type="entry name" value="ABC_transporter-like_CS"/>
</dbReference>
<dbReference type="CDD" id="cd03214">
    <property type="entry name" value="ABC_Iron-Siderophores_B12_Hemin"/>
    <property type="match status" value="1"/>
</dbReference>
<keyword evidence="2" id="KW-0547">Nucleotide-binding</keyword>
<dbReference type="Gene3D" id="3.40.50.300">
    <property type="entry name" value="P-loop containing nucleotide triphosphate hydrolases"/>
    <property type="match status" value="1"/>
</dbReference>
<dbReference type="PROSITE" id="PS00211">
    <property type="entry name" value="ABC_TRANSPORTER_1"/>
    <property type="match status" value="1"/>
</dbReference>